<sequence length="285" mass="30741">MGGKGIGVRGCASRAHVMVIQCHPPRRPPRLELIPSFSLFLETLKSPLTVAICLLSLRQTIVTCSVDSRERKNRPTDGLASVCLSPPPIIIDSRTFVCVPVIRPCQVITNQTLHQSVRSSGVNEQVGGSREASRIVKRAPTAISLSLCLSIRRKEVVDVVGVGGGTVKIDFSVGLWVETHRTAQKSTHFERRLLFLIIRSDARRLQPGQAPNWIPHDAKPKPAAIHSLSSSVSIQFYLFSPSLSSLPEAGIDRVVLLQGGVHTLGAAAAAAAAAAEAHQTHIHKH</sequence>
<evidence type="ECO:0000313" key="2">
    <source>
        <dbReference type="Proteomes" id="UP000835052"/>
    </source>
</evidence>
<proteinExistence type="predicted"/>
<reference evidence="1" key="1">
    <citation type="submission" date="2020-10" db="EMBL/GenBank/DDBJ databases">
        <authorList>
            <person name="Kikuchi T."/>
        </authorList>
    </citation>
    <scope>NUCLEOTIDE SEQUENCE</scope>
    <source>
        <strain evidence="1">NKZ352</strain>
    </source>
</reference>
<gene>
    <name evidence="1" type="ORF">CAUJ_LOCUS9125</name>
</gene>
<evidence type="ECO:0000313" key="1">
    <source>
        <dbReference type="EMBL" id="CAD6193206.1"/>
    </source>
</evidence>
<organism evidence="1 2">
    <name type="scientific">Caenorhabditis auriculariae</name>
    <dbReference type="NCBI Taxonomy" id="2777116"/>
    <lineage>
        <taxon>Eukaryota</taxon>
        <taxon>Metazoa</taxon>
        <taxon>Ecdysozoa</taxon>
        <taxon>Nematoda</taxon>
        <taxon>Chromadorea</taxon>
        <taxon>Rhabditida</taxon>
        <taxon>Rhabditina</taxon>
        <taxon>Rhabditomorpha</taxon>
        <taxon>Rhabditoidea</taxon>
        <taxon>Rhabditidae</taxon>
        <taxon>Peloderinae</taxon>
        <taxon>Caenorhabditis</taxon>
    </lineage>
</organism>
<dbReference type="Proteomes" id="UP000835052">
    <property type="component" value="Unassembled WGS sequence"/>
</dbReference>
<protein>
    <submittedName>
        <fullName evidence="1">Uncharacterized protein</fullName>
    </submittedName>
</protein>
<keyword evidence="2" id="KW-1185">Reference proteome</keyword>
<dbReference type="AlphaFoldDB" id="A0A8S1H9I5"/>
<accession>A0A8S1H9I5</accession>
<name>A0A8S1H9I5_9PELO</name>
<comment type="caution">
    <text evidence="1">The sequence shown here is derived from an EMBL/GenBank/DDBJ whole genome shotgun (WGS) entry which is preliminary data.</text>
</comment>
<dbReference type="EMBL" id="CAJGYM010000033">
    <property type="protein sequence ID" value="CAD6193206.1"/>
    <property type="molecule type" value="Genomic_DNA"/>
</dbReference>